<name>A0A6B1DQ22_9CHLR</name>
<gene>
    <name evidence="1" type="ORF">F4Y08_02665</name>
</gene>
<reference evidence="1" key="1">
    <citation type="submission" date="2019-09" db="EMBL/GenBank/DDBJ databases">
        <title>Characterisation of the sponge microbiome using genome-centric metagenomics.</title>
        <authorList>
            <person name="Engelberts J.P."/>
            <person name="Robbins S.J."/>
            <person name="De Goeij J.M."/>
            <person name="Aranda M."/>
            <person name="Bell S.C."/>
            <person name="Webster N.S."/>
        </authorList>
    </citation>
    <scope>NUCLEOTIDE SEQUENCE</scope>
    <source>
        <strain evidence="1">SB0662_bin_9</strain>
    </source>
</reference>
<evidence type="ECO:0000313" key="1">
    <source>
        <dbReference type="EMBL" id="MYD89231.1"/>
    </source>
</evidence>
<sequence>MRRGTGTTARWLHMMQRPYHDLKPVDTLVAGAEGPPGRRVFYMQGRKNDLLVTLRMEKEQVALLATSIANLLQDIEDLPEPDPASVPMVELEHPLEPLFSVTQMGLGYEKSEELFALFMQGVRPSDTEEEFVDDEEEDDEARLMLVRFWADSSQLQAFSDRALLVVEAGRPECPLCHEPIDPDGHLCPRSNGHADPIVL</sequence>
<protein>
    <submittedName>
        <fullName evidence="1">DUF3090 family protein</fullName>
    </submittedName>
</protein>
<comment type="caution">
    <text evidence="1">The sequence shown here is derived from an EMBL/GenBank/DDBJ whole genome shotgun (WGS) entry which is preliminary data.</text>
</comment>
<dbReference type="AlphaFoldDB" id="A0A6B1DQ22"/>
<accession>A0A6B1DQ22</accession>
<organism evidence="1">
    <name type="scientific">Caldilineaceae bacterium SB0662_bin_9</name>
    <dbReference type="NCBI Taxonomy" id="2605258"/>
    <lineage>
        <taxon>Bacteria</taxon>
        <taxon>Bacillati</taxon>
        <taxon>Chloroflexota</taxon>
        <taxon>Caldilineae</taxon>
        <taxon>Caldilineales</taxon>
        <taxon>Caldilineaceae</taxon>
    </lineage>
</organism>
<proteinExistence type="predicted"/>
<dbReference type="InterPro" id="IPR021441">
    <property type="entry name" value="DUF3090"/>
</dbReference>
<dbReference type="Pfam" id="PF11290">
    <property type="entry name" value="DUF3090"/>
    <property type="match status" value="1"/>
</dbReference>
<dbReference type="NCBIfam" id="TIGR03847">
    <property type="entry name" value="conserved hypothetical protein"/>
    <property type="match status" value="1"/>
</dbReference>
<dbReference type="EMBL" id="VXPY01000014">
    <property type="protein sequence ID" value="MYD89231.1"/>
    <property type="molecule type" value="Genomic_DNA"/>
</dbReference>